<dbReference type="SUPFAM" id="SSF53474">
    <property type="entry name" value="alpha/beta-Hydrolases"/>
    <property type="match status" value="1"/>
</dbReference>
<dbReference type="PANTHER" id="PTHR43798">
    <property type="entry name" value="MONOACYLGLYCEROL LIPASE"/>
    <property type="match status" value="1"/>
</dbReference>
<keyword evidence="3" id="KW-1185">Reference proteome</keyword>
<protein>
    <recommendedName>
        <fullName evidence="1">Serine aminopeptidase S33 domain-containing protein</fullName>
    </recommendedName>
</protein>
<accession>A0ABQ6GVA8</accession>
<dbReference type="Gene3D" id="3.40.50.1820">
    <property type="entry name" value="alpha/beta hydrolase"/>
    <property type="match status" value="1"/>
</dbReference>
<evidence type="ECO:0000259" key="1">
    <source>
        <dbReference type="Pfam" id="PF12146"/>
    </source>
</evidence>
<feature type="domain" description="Serine aminopeptidase S33" evidence="1">
    <location>
        <begin position="93"/>
        <end position="329"/>
    </location>
</feature>
<dbReference type="InterPro" id="IPR022742">
    <property type="entry name" value="Hydrolase_4"/>
</dbReference>
<name>A0ABQ6GVA8_9GAMM</name>
<dbReference type="EMBL" id="BSST01000001">
    <property type="protein sequence ID" value="GLX79812.1"/>
    <property type="molecule type" value="Genomic_DNA"/>
</dbReference>
<dbReference type="PANTHER" id="PTHR43798:SF33">
    <property type="entry name" value="HYDROLASE, PUTATIVE (AFU_ORTHOLOGUE AFUA_2G14860)-RELATED"/>
    <property type="match status" value="1"/>
</dbReference>
<evidence type="ECO:0000313" key="2">
    <source>
        <dbReference type="EMBL" id="GLX79812.1"/>
    </source>
</evidence>
<sequence length="349" mass="38734">MKLTLGFILFLGVLLSAKLLAVNQAAVKSTRYHEVDNVKHQVFKINSRIDGLQLALHSASPLAKTKRGTILLLHGSSFPSQLSFGFTISGKSWVDQLTSLGYQVYSLDFLGYGDSDRYSEMIQGEQNAEPLGRGVDVLQDVNLAAEFILTQDKVAKIDVLGHSWGGAVAAHFAERYPEKVEHLVLYAGITTAQATKSAANNTVPAYSELTPELRIQSLASLSPEADQPLLAQEMFKTWGVQWLASDPLASDELKVRYPAGPNADVADFFQGVSFYNPKSIRAKVLIIRGEHDQYPSNEQAYQLFNALTNTENKRYVVINNGTHVLHLEQNRHQLYQSVNDFLLMPVNNR</sequence>
<comment type="caution">
    <text evidence="2">The sequence shown here is derived from an EMBL/GenBank/DDBJ whole genome shotgun (WGS) entry which is preliminary data.</text>
</comment>
<gene>
    <name evidence="2" type="ORF">tinsulaeT_31520</name>
</gene>
<proteinExistence type="predicted"/>
<dbReference type="InterPro" id="IPR050266">
    <property type="entry name" value="AB_hydrolase_sf"/>
</dbReference>
<evidence type="ECO:0000313" key="3">
    <source>
        <dbReference type="Proteomes" id="UP001157186"/>
    </source>
</evidence>
<dbReference type="Proteomes" id="UP001157186">
    <property type="component" value="Unassembled WGS sequence"/>
</dbReference>
<dbReference type="RefSeq" id="WP_284245746.1">
    <property type="nucleotide sequence ID" value="NZ_BSST01000001.1"/>
</dbReference>
<reference evidence="2 3" key="1">
    <citation type="submission" date="2023-03" db="EMBL/GenBank/DDBJ databases">
        <title>Draft genome sequence of Thalassotalea insulae KCTC 62186T.</title>
        <authorList>
            <person name="Sawabe T."/>
        </authorList>
    </citation>
    <scope>NUCLEOTIDE SEQUENCE [LARGE SCALE GENOMIC DNA]</scope>
    <source>
        <strain evidence="2 3">KCTC 62186</strain>
    </source>
</reference>
<dbReference type="Pfam" id="PF12146">
    <property type="entry name" value="Hydrolase_4"/>
    <property type="match status" value="1"/>
</dbReference>
<organism evidence="2 3">
    <name type="scientific">Thalassotalea insulae</name>
    <dbReference type="NCBI Taxonomy" id="2056778"/>
    <lineage>
        <taxon>Bacteria</taxon>
        <taxon>Pseudomonadati</taxon>
        <taxon>Pseudomonadota</taxon>
        <taxon>Gammaproteobacteria</taxon>
        <taxon>Alteromonadales</taxon>
        <taxon>Colwelliaceae</taxon>
        <taxon>Thalassotalea</taxon>
    </lineage>
</organism>
<dbReference type="InterPro" id="IPR029058">
    <property type="entry name" value="AB_hydrolase_fold"/>
</dbReference>